<evidence type="ECO:0000313" key="4">
    <source>
        <dbReference type="EMBL" id="MFL9844932.1"/>
    </source>
</evidence>
<dbReference type="Pfam" id="PF13387">
    <property type="entry name" value="Lnb_N"/>
    <property type="match status" value="1"/>
</dbReference>
<proteinExistence type="predicted"/>
<evidence type="ECO:0000313" key="5">
    <source>
        <dbReference type="Proteomes" id="UP001629156"/>
    </source>
</evidence>
<protein>
    <submittedName>
        <fullName evidence="4">DUF4105 domain-containing protein</fullName>
    </submittedName>
</protein>
<feature type="transmembrane region" description="Helical" evidence="1">
    <location>
        <begin position="328"/>
        <end position="346"/>
    </location>
</feature>
<keyword evidence="1" id="KW-0472">Membrane</keyword>
<accession>A0ABW8YYB8</accession>
<keyword evidence="1" id="KW-1133">Transmembrane helix</keyword>
<feature type="transmembrane region" description="Helical" evidence="1">
    <location>
        <begin position="255"/>
        <end position="273"/>
    </location>
</feature>
<dbReference type="InterPro" id="IPR025178">
    <property type="entry name" value="Lnb_N"/>
</dbReference>
<evidence type="ECO:0000256" key="2">
    <source>
        <dbReference type="SAM" id="SignalP"/>
    </source>
</evidence>
<sequence length="384" mass="44240">MARLKFFLAAFIICLTVLQSYAQDARQPGNNTTTVSLLTCGPGNELYSVFGHTAIRVKNISQGFDVVFNYGTFDFDTPNFYLKFVKGDLKYFVSVSAFQDFLYTYQYYDRDVFEQVLNLSPVQKQYIAEELNNSLLPENREYTYKFIDRNCTTMVADIINKHIDGKISLQNSDSGKTNRTIIYENLDNKFYENLGINLIFGHRTDVPMYKLFLPKQLLEGVSNTTMPNGKALAQPVTTIYKSTTNQEKAAWWNNFYTYAIACLLLMVGSRYALLRNTLLAILGLIGFFFCFVGYYSYHAEITQNYNALLFNPLFLVLLYYSLFKKYKYAKVVGSICLLLVILYVIIMLSKPYLLMVLPLIALVIVVIFASIWPKQLKTVELYRK</sequence>
<evidence type="ECO:0000259" key="3">
    <source>
        <dbReference type="Pfam" id="PF13387"/>
    </source>
</evidence>
<feature type="domain" description="Lnb N-terminal periplasmic" evidence="3">
    <location>
        <begin position="31"/>
        <end position="172"/>
    </location>
</feature>
<feature type="transmembrane region" description="Helical" evidence="1">
    <location>
        <begin position="278"/>
        <end position="297"/>
    </location>
</feature>
<keyword evidence="5" id="KW-1185">Reference proteome</keyword>
<reference evidence="4 5" key="1">
    <citation type="submission" date="2024-06" db="EMBL/GenBank/DDBJ databases">
        <authorList>
            <person name="Kaempfer P."/>
            <person name="Viver T."/>
        </authorList>
    </citation>
    <scope>NUCLEOTIDE SEQUENCE [LARGE SCALE GENOMIC DNA]</scope>
    <source>
        <strain evidence="4 5">ST-119</strain>
    </source>
</reference>
<feature type="chain" id="PRO_5046717152" evidence="2">
    <location>
        <begin position="23"/>
        <end position="384"/>
    </location>
</feature>
<dbReference type="RefSeq" id="WP_408085192.1">
    <property type="nucleotide sequence ID" value="NZ_JBELPZ010000010.1"/>
</dbReference>
<keyword evidence="2" id="KW-0732">Signal</keyword>
<dbReference type="Proteomes" id="UP001629156">
    <property type="component" value="Unassembled WGS sequence"/>
</dbReference>
<feature type="signal peptide" evidence="2">
    <location>
        <begin position="1"/>
        <end position="22"/>
    </location>
</feature>
<dbReference type="EMBL" id="JBELPZ010000010">
    <property type="protein sequence ID" value="MFL9844932.1"/>
    <property type="molecule type" value="Genomic_DNA"/>
</dbReference>
<feature type="transmembrane region" description="Helical" evidence="1">
    <location>
        <begin position="352"/>
        <end position="373"/>
    </location>
</feature>
<evidence type="ECO:0000256" key="1">
    <source>
        <dbReference type="SAM" id="Phobius"/>
    </source>
</evidence>
<organism evidence="4 5">
    <name type="scientific">Flavobacterium rhizosphaerae</name>
    <dbReference type="NCBI Taxonomy" id="3163298"/>
    <lineage>
        <taxon>Bacteria</taxon>
        <taxon>Pseudomonadati</taxon>
        <taxon>Bacteroidota</taxon>
        <taxon>Flavobacteriia</taxon>
        <taxon>Flavobacteriales</taxon>
        <taxon>Flavobacteriaceae</taxon>
        <taxon>Flavobacterium</taxon>
    </lineage>
</organism>
<keyword evidence="1" id="KW-0812">Transmembrane</keyword>
<name>A0ABW8YYB8_9FLAO</name>
<comment type="caution">
    <text evidence="4">The sequence shown here is derived from an EMBL/GenBank/DDBJ whole genome shotgun (WGS) entry which is preliminary data.</text>
</comment>
<gene>
    <name evidence="4" type="ORF">ABS766_10935</name>
</gene>
<feature type="transmembrane region" description="Helical" evidence="1">
    <location>
        <begin position="303"/>
        <end position="321"/>
    </location>
</feature>